<dbReference type="Gene3D" id="1.10.357.10">
    <property type="entry name" value="Tetracycline Repressor, domain 2"/>
    <property type="match status" value="1"/>
</dbReference>
<evidence type="ECO:0000256" key="4">
    <source>
        <dbReference type="PROSITE-ProRule" id="PRU00335"/>
    </source>
</evidence>
<dbReference type="InterPro" id="IPR036271">
    <property type="entry name" value="Tet_transcr_reg_TetR-rel_C_sf"/>
</dbReference>
<evidence type="ECO:0000256" key="3">
    <source>
        <dbReference type="ARBA" id="ARBA00023163"/>
    </source>
</evidence>
<feature type="domain" description="HTH tetR-type" evidence="5">
    <location>
        <begin position="5"/>
        <end position="65"/>
    </location>
</feature>
<evidence type="ECO:0000259" key="5">
    <source>
        <dbReference type="PROSITE" id="PS50977"/>
    </source>
</evidence>
<protein>
    <submittedName>
        <fullName evidence="6">TetR/AcrR family transcriptional regulator</fullName>
    </submittedName>
</protein>
<accession>A0ABV6DIV4</accession>
<dbReference type="PANTHER" id="PTHR47506:SF1">
    <property type="entry name" value="HTH-TYPE TRANSCRIPTIONAL REGULATOR YJDC"/>
    <property type="match status" value="1"/>
</dbReference>
<dbReference type="Proteomes" id="UP001589776">
    <property type="component" value="Unassembled WGS sequence"/>
</dbReference>
<dbReference type="InterPro" id="IPR011075">
    <property type="entry name" value="TetR_C"/>
</dbReference>
<dbReference type="Pfam" id="PF16925">
    <property type="entry name" value="TetR_C_13"/>
    <property type="match status" value="1"/>
</dbReference>
<keyword evidence="7" id="KW-1185">Reference proteome</keyword>
<dbReference type="SUPFAM" id="SSF48498">
    <property type="entry name" value="Tetracyclin repressor-like, C-terminal domain"/>
    <property type="match status" value="1"/>
</dbReference>
<dbReference type="InterPro" id="IPR009057">
    <property type="entry name" value="Homeodomain-like_sf"/>
</dbReference>
<evidence type="ECO:0000256" key="1">
    <source>
        <dbReference type="ARBA" id="ARBA00023015"/>
    </source>
</evidence>
<dbReference type="Pfam" id="PF00440">
    <property type="entry name" value="TetR_N"/>
    <property type="match status" value="1"/>
</dbReference>
<evidence type="ECO:0000313" key="7">
    <source>
        <dbReference type="Proteomes" id="UP001589776"/>
    </source>
</evidence>
<keyword evidence="2 4" id="KW-0238">DNA-binding</keyword>
<comment type="caution">
    <text evidence="6">The sequence shown here is derived from an EMBL/GenBank/DDBJ whole genome shotgun (WGS) entry which is preliminary data.</text>
</comment>
<keyword evidence="3" id="KW-0804">Transcription</keyword>
<dbReference type="InterPro" id="IPR001647">
    <property type="entry name" value="HTH_TetR"/>
</dbReference>
<dbReference type="PANTHER" id="PTHR47506">
    <property type="entry name" value="TRANSCRIPTIONAL REGULATORY PROTEIN"/>
    <property type="match status" value="1"/>
</dbReference>
<evidence type="ECO:0000256" key="2">
    <source>
        <dbReference type="ARBA" id="ARBA00023125"/>
    </source>
</evidence>
<dbReference type="RefSeq" id="WP_377469761.1">
    <property type="nucleotide sequence ID" value="NZ_JBHLWN010000031.1"/>
</dbReference>
<dbReference type="PRINTS" id="PR00455">
    <property type="entry name" value="HTHTETR"/>
</dbReference>
<reference evidence="6 7" key="1">
    <citation type="submission" date="2024-09" db="EMBL/GenBank/DDBJ databases">
        <authorList>
            <person name="Sun Q."/>
            <person name="Mori K."/>
        </authorList>
    </citation>
    <scope>NUCLEOTIDE SEQUENCE [LARGE SCALE GENOMIC DNA]</scope>
    <source>
        <strain evidence="6 7">CCM 7759</strain>
    </source>
</reference>
<proteinExistence type="predicted"/>
<keyword evidence="1" id="KW-0805">Transcription regulation</keyword>
<dbReference type="SUPFAM" id="SSF46689">
    <property type="entry name" value="Homeodomain-like"/>
    <property type="match status" value="1"/>
</dbReference>
<gene>
    <name evidence="6" type="ORF">ACFFK0_08865</name>
</gene>
<sequence>MEKKLSARDRILQVAADLFYREGIRAVGIDRIIAESGVAKASFYRSFATKDDLVVAFLEVYHQRSIDRIEAARRNHPGQPGEQLRELFRGFAERIASPDYRGCPFMNTIVEFPDAEFPGHKRATESRREAWALITEMARESGATDAAALASQLEILYSGAVMTSYMYRTRAIGDQFYKAALLLLKEHIPGFIERG</sequence>
<evidence type="ECO:0000313" key="6">
    <source>
        <dbReference type="EMBL" id="MFC0212573.1"/>
    </source>
</evidence>
<dbReference type="EMBL" id="JBHLWN010000031">
    <property type="protein sequence ID" value="MFC0212573.1"/>
    <property type="molecule type" value="Genomic_DNA"/>
</dbReference>
<name>A0ABV6DIV4_9BACL</name>
<organism evidence="6 7">
    <name type="scientific">Paenibacillus chartarius</name>
    <dbReference type="NCBI Taxonomy" id="747481"/>
    <lineage>
        <taxon>Bacteria</taxon>
        <taxon>Bacillati</taxon>
        <taxon>Bacillota</taxon>
        <taxon>Bacilli</taxon>
        <taxon>Bacillales</taxon>
        <taxon>Paenibacillaceae</taxon>
        <taxon>Paenibacillus</taxon>
    </lineage>
</organism>
<feature type="DNA-binding region" description="H-T-H motif" evidence="4">
    <location>
        <begin position="28"/>
        <end position="47"/>
    </location>
</feature>
<dbReference type="PROSITE" id="PS50977">
    <property type="entry name" value="HTH_TETR_2"/>
    <property type="match status" value="1"/>
</dbReference>